<proteinExistence type="predicted"/>
<keyword evidence="1" id="KW-1133">Transmembrane helix</keyword>
<dbReference type="RefSeq" id="WP_210292201.1">
    <property type="nucleotide sequence ID" value="NZ_JAAAMM010000005.1"/>
</dbReference>
<protein>
    <recommendedName>
        <fullName evidence="4">DUF454 domain-containing protein</fullName>
    </recommendedName>
</protein>
<evidence type="ECO:0008006" key="4">
    <source>
        <dbReference type="Google" id="ProtNLM"/>
    </source>
</evidence>
<dbReference type="EMBL" id="JACIEM010000005">
    <property type="protein sequence ID" value="MBB4004532.1"/>
    <property type="molecule type" value="Genomic_DNA"/>
</dbReference>
<dbReference type="Proteomes" id="UP000588647">
    <property type="component" value="Unassembled WGS sequence"/>
</dbReference>
<organism evidence="2 3">
    <name type="scientific">Aurantimonas endophytica</name>
    <dbReference type="NCBI Taxonomy" id="1522175"/>
    <lineage>
        <taxon>Bacteria</taxon>
        <taxon>Pseudomonadati</taxon>
        <taxon>Pseudomonadota</taxon>
        <taxon>Alphaproteobacteria</taxon>
        <taxon>Hyphomicrobiales</taxon>
        <taxon>Aurantimonadaceae</taxon>
        <taxon>Aurantimonas</taxon>
    </lineage>
</organism>
<keyword evidence="1" id="KW-0812">Transmembrane</keyword>
<name>A0A7W6MQZ9_9HYPH</name>
<dbReference type="Pfam" id="PF04304">
    <property type="entry name" value="DUF454"/>
    <property type="match status" value="1"/>
</dbReference>
<sequence length="134" mass="14363">MMRWLWLLLGGLSLVAGAAGAVLPLLPATPFLLLSAFAFSRGSPRIEAWLIGHSVLGPPIRNWRQGGTISRRAKHTALAVMAVTFVGSWLLGVGATVLAIQFLALAGAGFFVATRPEPQRIRSDADRTPTHEPR</sequence>
<dbReference type="PIRSF" id="PIRSF016789">
    <property type="entry name" value="DUF454"/>
    <property type="match status" value="1"/>
</dbReference>
<dbReference type="PANTHER" id="PTHR35813:SF1">
    <property type="entry name" value="INNER MEMBRANE PROTEIN YBAN"/>
    <property type="match status" value="1"/>
</dbReference>
<keyword evidence="1" id="KW-0472">Membrane</keyword>
<evidence type="ECO:0000256" key="1">
    <source>
        <dbReference type="SAM" id="Phobius"/>
    </source>
</evidence>
<dbReference type="InterPro" id="IPR007401">
    <property type="entry name" value="DUF454"/>
</dbReference>
<reference evidence="2 3" key="1">
    <citation type="submission" date="2020-08" db="EMBL/GenBank/DDBJ databases">
        <title>Genomic Encyclopedia of Type Strains, Phase IV (KMG-IV): sequencing the most valuable type-strain genomes for metagenomic binning, comparative biology and taxonomic classification.</title>
        <authorList>
            <person name="Goeker M."/>
        </authorList>
    </citation>
    <scope>NUCLEOTIDE SEQUENCE [LARGE SCALE GENOMIC DNA]</scope>
    <source>
        <strain evidence="2 3">DSM 103570</strain>
    </source>
</reference>
<gene>
    <name evidence="2" type="ORF">GGR03_003627</name>
</gene>
<evidence type="ECO:0000313" key="3">
    <source>
        <dbReference type="Proteomes" id="UP000588647"/>
    </source>
</evidence>
<evidence type="ECO:0000313" key="2">
    <source>
        <dbReference type="EMBL" id="MBB4004532.1"/>
    </source>
</evidence>
<keyword evidence="3" id="KW-1185">Reference proteome</keyword>
<dbReference type="AlphaFoldDB" id="A0A7W6MQZ9"/>
<dbReference type="PANTHER" id="PTHR35813">
    <property type="entry name" value="INNER MEMBRANE PROTEIN YBAN"/>
    <property type="match status" value="1"/>
</dbReference>
<feature type="transmembrane region" description="Helical" evidence="1">
    <location>
        <begin position="89"/>
        <end position="113"/>
    </location>
</feature>
<comment type="caution">
    <text evidence="2">The sequence shown here is derived from an EMBL/GenBank/DDBJ whole genome shotgun (WGS) entry which is preliminary data.</text>
</comment>
<accession>A0A7W6MQZ9</accession>
<dbReference type="GO" id="GO:0005886">
    <property type="term" value="C:plasma membrane"/>
    <property type="evidence" value="ECO:0007669"/>
    <property type="project" value="TreeGrafter"/>
</dbReference>